<keyword evidence="1" id="KW-0732">Signal</keyword>
<dbReference type="InterPro" id="IPR025245">
    <property type="entry name" value="DUF4197"/>
</dbReference>
<comment type="caution">
    <text evidence="2">The sequence shown here is derived from an EMBL/GenBank/DDBJ whole genome shotgun (WGS) entry which is preliminary data.</text>
</comment>
<keyword evidence="3" id="KW-1185">Reference proteome</keyword>
<accession>A0ABN1MQE5</accession>
<dbReference type="EMBL" id="BAAAFH010000011">
    <property type="protein sequence ID" value="GAA0875545.1"/>
    <property type="molecule type" value="Genomic_DNA"/>
</dbReference>
<name>A0ABN1MQE5_9FLAO</name>
<dbReference type="PROSITE" id="PS51257">
    <property type="entry name" value="PROKAR_LIPOPROTEIN"/>
    <property type="match status" value="1"/>
</dbReference>
<reference evidence="2 3" key="1">
    <citation type="journal article" date="2019" name="Int. J. Syst. Evol. Microbiol.">
        <title>The Global Catalogue of Microorganisms (GCM) 10K type strain sequencing project: providing services to taxonomists for standard genome sequencing and annotation.</title>
        <authorList>
            <consortium name="The Broad Institute Genomics Platform"/>
            <consortium name="The Broad Institute Genome Sequencing Center for Infectious Disease"/>
            <person name="Wu L."/>
            <person name="Ma J."/>
        </authorList>
    </citation>
    <scope>NUCLEOTIDE SEQUENCE [LARGE SCALE GENOMIC DNA]</scope>
    <source>
        <strain evidence="2 3">JCM 16083</strain>
    </source>
</reference>
<dbReference type="Pfam" id="PF13852">
    <property type="entry name" value="DUF4197"/>
    <property type="match status" value="1"/>
</dbReference>
<evidence type="ECO:0000313" key="3">
    <source>
        <dbReference type="Proteomes" id="UP001501126"/>
    </source>
</evidence>
<organism evidence="2 3">
    <name type="scientific">Wandonia haliotis</name>
    <dbReference type="NCBI Taxonomy" id="574963"/>
    <lineage>
        <taxon>Bacteria</taxon>
        <taxon>Pseudomonadati</taxon>
        <taxon>Bacteroidota</taxon>
        <taxon>Flavobacteriia</taxon>
        <taxon>Flavobacteriales</taxon>
        <taxon>Crocinitomicaceae</taxon>
        <taxon>Wandonia</taxon>
    </lineage>
</organism>
<evidence type="ECO:0000256" key="1">
    <source>
        <dbReference type="SAM" id="SignalP"/>
    </source>
</evidence>
<dbReference type="Proteomes" id="UP001501126">
    <property type="component" value="Unassembled WGS sequence"/>
</dbReference>
<sequence length="250" mass="27213">MKMKKNIRHILLFSTVFALSSCEVVQEAANSVLTTDSSSESKPSLTNSEVIGGLKEALTVGITNATGLTSKTDGFLKNAEISIPWPEDALIVKEKAEEWGLSGQVDKIVTTLNRAAEEASKEAAPIFINAIKGMTISDGFSILNGGEGAATRFLKDKTTSQLKQAFSPKVDAAIQKVELTKYWEPVVTRYNQTTILTGKEKVNPDLNDYVLTKAIDGLFTMVEKEENQIRKDPVARVTDLLQKVFGSLGN</sequence>
<proteinExistence type="predicted"/>
<protein>
    <submittedName>
        <fullName evidence="2">DUF4197 domain-containing protein</fullName>
    </submittedName>
</protein>
<evidence type="ECO:0000313" key="2">
    <source>
        <dbReference type="EMBL" id="GAA0875545.1"/>
    </source>
</evidence>
<feature type="chain" id="PRO_5045469923" evidence="1">
    <location>
        <begin position="21"/>
        <end position="250"/>
    </location>
</feature>
<gene>
    <name evidence="2" type="ORF">GCM10009118_19540</name>
</gene>
<feature type="signal peptide" evidence="1">
    <location>
        <begin position="1"/>
        <end position="20"/>
    </location>
</feature>